<feature type="binding site" evidence="11">
    <location>
        <begin position="121"/>
        <end position="127"/>
    </location>
    <ligand>
        <name>ATP</name>
        <dbReference type="ChEBI" id="CHEBI:30616"/>
    </ligand>
</feature>
<evidence type="ECO:0000259" key="15">
    <source>
        <dbReference type="Pfam" id="PF10509"/>
    </source>
</evidence>
<feature type="binding site" evidence="11">
    <location>
        <position position="221"/>
    </location>
    <ligand>
        <name>substrate</name>
    </ligand>
</feature>
<keyword evidence="10 11" id="KW-0119">Carbohydrate metabolism</keyword>
<dbReference type="SUPFAM" id="SSF54211">
    <property type="entry name" value="Ribosomal protein S5 domain 2-like"/>
    <property type="match status" value="1"/>
</dbReference>
<dbReference type="GO" id="GO:0005829">
    <property type="term" value="C:cytosol"/>
    <property type="evidence" value="ECO:0007669"/>
    <property type="project" value="TreeGrafter"/>
</dbReference>
<dbReference type="PROSITE" id="PS00106">
    <property type="entry name" value="GALACTOKINASE"/>
    <property type="match status" value="1"/>
</dbReference>
<dbReference type="InterPro" id="IPR022963">
    <property type="entry name" value="Galactokinase_bac"/>
</dbReference>
<dbReference type="GO" id="GO:0005524">
    <property type="term" value="F:ATP binding"/>
    <property type="evidence" value="ECO:0007669"/>
    <property type="project" value="UniProtKB-UniRule"/>
</dbReference>
<dbReference type="InterPro" id="IPR013750">
    <property type="entry name" value="GHMP_kinase_C_dom"/>
</dbReference>
<dbReference type="InterPro" id="IPR006206">
    <property type="entry name" value="Mevalonate/galactokinase"/>
</dbReference>
<dbReference type="PIRSF" id="PIRSF000530">
    <property type="entry name" value="Galactokinase"/>
    <property type="match status" value="1"/>
</dbReference>
<keyword evidence="8 11" id="KW-0460">Magnesium</keyword>
<dbReference type="AlphaFoldDB" id="A0A1H5VLF4"/>
<evidence type="ECO:0000313" key="16">
    <source>
        <dbReference type="EMBL" id="SEF88040.1"/>
    </source>
</evidence>
<dbReference type="EC" id="2.7.1.6" evidence="11 12"/>
<evidence type="ECO:0000256" key="5">
    <source>
        <dbReference type="ARBA" id="ARBA00022741"/>
    </source>
</evidence>
<feature type="binding site" evidence="11">
    <location>
        <position position="127"/>
    </location>
    <ligand>
        <name>Mg(2+)</name>
        <dbReference type="ChEBI" id="CHEBI:18420"/>
    </ligand>
</feature>
<dbReference type="InterPro" id="IPR014721">
    <property type="entry name" value="Ribsml_uS5_D2-typ_fold_subgr"/>
</dbReference>
<dbReference type="PANTHER" id="PTHR10457:SF7">
    <property type="entry name" value="GALACTOKINASE-RELATED"/>
    <property type="match status" value="1"/>
</dbReference>
<dbReference type="RefSeq" id="WP_103905538.1">
    <property type="nucleotide sequence ID" value="NZ_CP049246.1"/>
</dbReference>
<feature type="domain" description="GHMP kinase N-terminal" evidence="13">
    <location>
        <begin position="91"/>
        <end position="178"/>
    </location>
</feature>
<comment type="similarity">
    <text evidence="1 11">Belongs to the GHMP kinase family. GalK subfamily.</text>
</comment>
<dbReference type="PROSITE" id="PS00627">
    <property type="entry name" value="GHMP_KINASES_ATP"/>
    <property type="match status" value="1"/>
</dbReference>
<feature type="site" description="Transition state stabilizer" evidence="11">
    <location>
        <position position="28"/>
    </location>
</feature>
<evidence type="ECO:0000256" key="11">
    <source>
        <dbReference type="HAMAP-Rule" id="MF_00246"/>
    </source>
</evidence>
<protein>
    <recommendedName>
        <fullName evidence="11 12">Galactokinase</fullName>
        <ecNumber evidence="11 12">2.7.1.6</ecNumber>
    </recommendedName>
    <alternativeName>
        <fullName evidence="11">Galactose kinase</fullName>
    </alternativeName>
</protein>
<dbReference type="InterPro" id="IPR036554">
    <property type="entry name" value="GHMP_kinase_C_sf"/>
</dbReference>
<dbReference type="Pfam" id="PF10509">
    <property type="entry name" value="GalKase_gal_bdg"/>
    <property type="match status" value="1"/>
</dbReference>
<evidence type="ECO:0000313" key="17">
    <source>
        <dbReference type="Proteomes" id="UP000236731"/>
    </source>
</evidence>
<comment type="subcellular location">
    <subcellularLocation>
        <location evidence="11">Cytoplasm</location>
    </subcellularLocation>
</comment>
<reference evidence="17" key="1">
    <citation type="submission" date="2016-10" db="EMBL/GenBank/DDBJ databases">
        <authorList>
            <person name="Varghese N."/>
            <person name="Submissions S."/>
        </authorList>
    </citation>
    <scope>NUCLEOTIDE SEQUENCE [LARGE SCALE GENOMIC DNA]</scope>
    <source>
        <strain evidence="17">DSM 22361</strain>
    </source>
</reference>
<dbReference type="NCBIfam" id="NF003705">
    <property type="entry name" value="PRK05322.1"/>
    <property type="match status" value="1"/>
</dbReference>
<keyword evidence="5 11" id="KW-0547">Nucleotide-binding</keyword>
<name>A0A1H5VLF4_9SPHI</name>
<keyword evidence="3 11" id="KW-0808">Transferase</keyword>
<dbReference type="InterPro" id="IPR019539">
    <property type="entry name" value="GalKase_N"/>
</dbReference>
<gene>
    <name evidence="11" type="primary">galK</name>
    <name evidence="16" type="ORF">SAMN05421877_103166</name>
</gene>
<dbReference type="UniPathway" id="UPA00214"/>
<dbReference type="EMBL" id="FNUT01000003">
    <property type="protein sequence ID" value="SEF88040.1"/>
    <property type="molecule type" value="Genomic_DNA"/>
</dbReference>
<keyword evidence="2 11" id="KW-0963">Cytoplasm</keyword>
<evidence type="ECO:0000256" key="9">
    <source>
        <dbReference type="ARBA" id="ARBA00023144"/>
    </source>
</evidence>
<dbReference type="PRINTS" id="PR00959">
    <property type="entry name" value="MEVGALKINASE"/>
</dbReference>
<dbReference type="InterPro" id="IPR020568">
    <property type="entry name" value="Ribosomal_Su5_D2-typ_SF"/>
</dbReference>
<evidence type="ECO:0000256" key="1">
    <source>
        <dbReference type="ARBA" id="ARBA00006566"/>
    </source>
</evidence>
<dbReference type="PRINTS" id="PR00473">
    <property type="entry name" value="GALCTOKINASE"/>
</dbReference>
<evidence type="ECO:0000256" key="10">
    <source>
        <dbReference type="ARBA" id="ARBA00023277"/>
    </source>
</evidence>
<evidence type="ECO:0000256" key="2">
    <source>
        <dbReference type="ARBA" id="ARBA00022490"/>
    </source>
</evidence>
<dbReference type="Pfam" id="PF08544">
    <property type="entry name" value="GHMP_kinases_C"/>
    <property type="match status" value="1"/>
</dbReference>
<dbReference type="InterPro" id="IPR006203">
    <property type="entry name" value="GHMP_knse_ATP-bd_CS"/>
</dbReference>
<dbReference type="GO" id="GO:0004335">
    <property type="term" value="F:galactokinase activity"/>
    <property type="evidence" value="ECO:0007669"/>
    <property type="project" value="UniProtKB-UniRule"/>
</dbReference>
<evidence type="ECO:0000256" key="6">
    <source>
        <dbReference type="ARBA" id="ARBA00022777"/>
    </source>
</evidence>
<comment type="function">
    <text evidence="11">Catalyzes the transfer of the gamma-phosphate of ATP to D-galactose to form alpha-D-galactose-1-phosphate (Gal-1-P).</text>
</comment>
<keyword evidence="17" id="KW-1185">Reference proteome</keyword>
<feature type="binding site" evidence="11">
    <location>
        <begin position="34"/>
        <end position="37"/>
    </location>
    <ligand>
        <name>substrate</name>
    </ligand>
</feature>
<dbReference type="PANTHER" id="PTHR10457">
    <property type="entry name" value="MEVALONATE KINASE/GALACTOKINASE"/>
    <property type="match status" value="1"/>
</dbReference>
<keyword evidence="9 11" id="KW-0299">Galactose metabolism</keyword>
<dbReference type="GO" id="GO:0006012">
    <property type="term" value="P:galactose metabolic process"/>
    <property type="evidence" value="ECO:0007669"/>
    <property type="project" value="UniProtKB-UniRule"/>
</dbReference>
<evidence type="ECO:0000259" key="13">
    <source>
        <dbReference type="Pfam" id="PF00288"/>
    </source>
</evidence>
<proteinExistence type="inferred from homology"/>
<keyword evidence="7 11" id="KW-0067">ATP-binding</keyword>
<evidence type="ECO:0000256" key="7">
    <source>
        <dbReference type="ARBA" id="ARBA00022840"/>
    </source>
</evidence>
<dbReference type="Gene3D" id="3.30.230.10">
    <property type="match status" value="1"/>
</dbReference>
<feature type="active site" description="Proton acceptor" evidence="11">
    <location>
        <position position="171"/>
    </location>
</feature>
<dbReference type="InterPro" id="IPR019741">
    <property type="entry name" value="Galactokinase_CS"/>
</dbReference>
<evidence type="ECO:0000259" key="14">
    <source>
        <dbReference type="Pfam" id="PF08544"/>
    </source>
</evidence>
<dbReference type="Proteomes" id="UP000236731">
    <property type="component" value="Unassembled WGS sequence"/>
</dbReference>
<feature type="domain" description="GHMP kinase C-terminal" evidence="14">
    <location>
        <begin position="283"/>
        <end position="348"/>
    </location>
</feature>
<dbReference type="InterPro" id="IPR006204">
    <property type="entry name" value="GHMP_kinase_N_dom"/>
</dbReference>
<evidence type="ECO:0000256" key="12">
    <source>
        <dbReference type="NCBIfam" id="TIGR00131"/>
    </source>
</evidence>
<dbReference type="NCBIfam" id="TIGR00131">
    <property type="entry name" value="gal_kin"/>
    <property type="match status" value="1"/>
</dbReference>
<feature type="binding site" evidence="11">
    <location>
        <position position="159"/>
    </location>
    <ligand>
        <name>Mg(2+)</name>
        <dbReference type="ChEBI" id="CHEBI:18420"/>
    </ligand>
</feature>
<comment type="caution">
    <text evidence="11">Lacks conserved residue(s) required for the propagation of feature annotation.</text>
</comment>
<dbReference type="Gene3D" id="3.30.70.890">
    <property type="entry name" value="GHMP kinase, C-terminal domain"/>
    <property type="match status" value="1"/>
</dbReference>
<dbReference type="HAMAP" id="MF_00246">
    <property type="entry name" value="Galactokinase"/>
    <property type="match status" value="1"/>
</dbReference>
<dbReference type="Pfam" id="PF00288">
    <property type="entry name" value="GHMP_kinases_N"/>
    <property type="match status" value="1"/>
</dbReference>
<evidence type="ECO:0000256" key="3">
    <source>
        <dbReference type="ARBA" id="ARBA00022679"/>
    </source>
</evidence>
<keyword evidence="6 11" id="KW-0418">Kinase</keyword>
<dbReference type="GO" id="GO:0000287">
    <property type="term" value="F:magnesium ion binding"/>
    <property type="evidence" value="ECO:0007669"/>
    <property type="project" value="UniProtKB-UniRule"/>
</dbReference>
<dbReference type="FunFam" id="3.30.70.890:FF:000001">
    <property type="entry name" value="Galactokinase"/>
    <property type="match status" value="1"/>
</dbReference>
<sequence>MISNEALLKRFKEVFQEEAELICKSPGRINIIGEHTDYNEGFVLPTAIDKAIYVAIRKRDDQKLRLYAADFEQLFEVPLDLIAPTTLGWPNYILGVVQQIVDRKLEISGFDLYIDGDIPVGAGLSSSAAVECATGFGLNALFKLGLDRVEIAKMGQLAEHTYAGVKCGIMDQFASILSKEGHVIRLDCRDLNYTYVPLALGDYEIVLLNTNVKHALASSAYNDRRASCETAVALVQQMYPQVNSLRDVSHGMLEEMVKAVDTDAYTKAKFVVEENERLATACAALEAGDIEALGAQMFRAHQGLSQEYEVSCPELDFLVDQAKAFPEVLGARMMGGGFGGCTINIVKKGFAKELAELLAPEYQAQFNLQLTPIFVHTDHGSNLVYSR</sequence>
<keyword evidence="4 11" id="KW-0479">Metal-binding</keyword>
<evidence type="ECO:0000256" key="4">
    <source>
        <dbReference type="ARBA" id="ARBA00022723"/>
    </source>
</evidence>
<feature type="domain" description="Galactokinase N-terminal" evidence="15">
    <location>
        <begin position="9"/>
        <end position="58"/>
    </location>
</feature>
<comment type="catalytic activity">
    <reaction evidence="11">
        <text>alpha-D-galactose + ATP = alpha-D-galactose 1-phosphate + ADP + H(+)</text>
        <dbReference type="Rhea" id="RHEA:13553"/>
        <dbReference type="ChEBI" id="CHEBI:15378"/>
        <dbReference type="ChEBI" id="CHEBI:28061"/>
        <dbReference type="ChEBI" id="CHEBI:30616"/>
        <dbReference type="ChEBI" id="CHEBI:58336"/>
        <dbReference type="ChEBI" id="CHEBI:456216"/>
        <dbReference type="EC" id="2.7.1.6"/>
    </reaction>
</comment>
<dbReference type="SUPFAM" id="SSF55060">
    <property type="entry name" value="GHMP Kinase, C-terminal domain"/>
    <property type="match status" value="1"/>
</dbReference>
<accession>A0A1H5VLF4</accession>
<organism evidence="16 17">
    <name type="scientific">Sphingobacterium lactis</name>
    <dbReference type="NCBI Taxonomy" id="797291"/>
    <lineage>
        <taxon>Bacteria</taxon>
        <taxon>Pseudomonadati</taxon>
        <taxon>Bacteroidota</taxon>
        <taxon>Sphingobacteriia</taxon>
        <taxon>Sphingobacteriales</taxon>
        <taxon>Sphingobacteriaceae</taxon>
        <taxon>Sphingobacterium</taxon>
    </lineage>
</organism>
<dbReference type="OrthoDB" id="250531at2"/>
<comment type="pathway">
    <text evidence="11">Carbohydrate metabolism; galactose metabolism.</text>
</comment>
<dbReference type="FunFam" id="3.30.230.10:FF:000017">
    <property type="entry name" value="Galactokinase"/>
    <property type="match status" value="1"/>
</dbReference>
<dbReference type="InterPro" id="IPR000705">
    <property type="entry name" value="Galactokinase"/>
</dbReference>
<evidence type="ECO:0000256" key="8">
    <source>
        <dbReference type="ARBA" id="ARBA00022842"/>
    </source>
</evidence>